<evidence type="ECO:0000256" key="6">
    <source>
        <dbReference type="ARBA" id="ARBA00022792"/>
    </source>
</evidence>
<dbReference type="GeneID" id="108568138"/>
<evidence type="ECO:0000256" key="10">
    <source>
        <dbReference type="ARBA" id="ARBA00023310"/>
    </source>
</evidence>
<dbReference type="RefSeq" id="XP_017784563.1">
    <property type="nucleotide sequence ID" value="XM_017929074.1"/>
</dbReference>
<keyword evidence="8 11" id="KW-0496">Mitochondrion</keyword>
<keyword evidence="9" id="KW-0472">Membrane</keyword>
<organism evidence="13 14">
    <name type="scientific">Nicrophorus vespilloides</name>
    <name type="common">Boreal carrion beetle</name>
    <dbReference type="NCBI Taxonomy" id="110193"/>
    <lineage>
        <taxon>Eukaryota</taxon>
        <taxon>Metazoa</taxon>
        <taxon>Ecdysozoa</taxon>
        <taxon>Arthropoda</taxon>
        <taxon>Hexapoda</taxon>
        <taxon>Insecta</taxon>
        <taxon>Pterygota</taxon>
        <taxon>Neoptera</taxon>
        <taxon>Endopterygota</taxon>
        <taxon>Coleoptera</taxon>
        <taxon>Polyphaga</taxon>
        <taxon>Staphyliniformia</taxon>
        <taxon>Silphidae</taxon>
        <taxon>Nicrophorinae</taxon>
        <taxon>Nicrophorus</taxon>
    </lineage>
</organism>
<comment type="similarity">
    <text evidence="2 11">Belongs to the ATPase e subunit family.</text>
</comment>
<keyword evidence="5 11" id="KW-0375">Hydrogen ion transport</keyword>
<evidence type="ECO:0000313" key="13">
    <source>
        <dbReference type="Proteomes" id="UP000695000"/>
    </source>
</evidence>
<feature type="region of interest" description="Disordered" evidence="12">
    <location>
        <begin position="129"/>
        <end position="198"/>
    </location>
</feature>
<dbReference type="InterPro" id="IPR008386">
    <property type="entry name" value="ATP_synth_F0_esu_mt"/>
</dbReference>
<keyword evidence="6 11" id="KW-0999">Mitochondrion inner membrane</keyword>
<evidence type="ECO:0000313" key="14">
    <source>
        <dbReference type="RefSeq" id="XP_017784563.1"/>
    </source>
</evidence>
<reference evidence="14" key="1">
    <citation type="submission" date="2025-08" db="UniProtKB">
        <authorList>
            <consortium name="RefSeq"/>
        </authorList>
    </citation>
    <scope>IDENTIFICATION</scope>
    <source>
        <tissue evidence="14">Whole Larva</tissue>
    </source>
</reference>
<evidence type="ECO:0000256" key="8">
    <source>
        <dbReference type="ARBA" id="ARBA00023128"/>
    </source>
</evidence>
<feature type="compositionally biased region" description="Basic and acidic residues" evidence="12">
    <location>
        <begin position="134"/>
        <end position="150"/>
    </location>
</feature>
<keyword evidence="10 11" id="KW-0066">ATP synthesis</keyword>
<sequence>MHVFNSATLHWILERDLRKPFSLYEFQLARWTLLLWGIHRGSKRQRKLAKKEVKIREAYLKKKKIRDEQMAIQKSISSARDIALLAALAEPPIDYMRYYSPPGSTAPKAAPPPEHHPQHEVIHEVVPKPVEAPPTKEDSHDEHAAQHSDEHVDEEDAHDFEVIEENIREDEQEHEHAPVHEHGDEHKKPPCKPKNKED</sequence>
<evidence type="ECO:0000256" key="1">
    <source>
        <dbReference type="ARBA" id="ARBA00004273"/>
    </source>
</evidence>
<comment type="function">
    <text evidence="11">Subunit e, of the mitochondrial membrane ATP synthase complex (F(1)F(0) ATP synthase or Complex V) that produces ATP from ADP in the presence of a proton gradient across the membrane which is generated by electron transport complexes of the respiratory chain. ATP synthase complex consist of a soluble F(1) head domain - the catalytic core - and a membrane F(1) domain - the membrane proton channel. These two domains are linked by a central stalk rotating inside the F(1) region and a stationary peripheral stalk. During catalysis, ATP synthesis in the catalytic domain of F(1) is coupled via a rotary mechanism of the central stalk subunits to proton translocation. In vivo, can only synthesize ATP although its ATP hydrolase activity can be activated artificially in vitro. Part of the complex F(0) domain.</text>
</comment>
<evidence type="ECO:0000256" key="9">
    <source>
        <dbReference type="ARBA" id="ARBA00023136"/>
    </source>
</evidence>
<keyword evidence="7 11" id="KW-0406">Ion transport</keyword>
<accession>A0ABM1NCL3</accession>
<keyword evidence="13" id="KW-1185">Reference proteome</keyword>
<dbReference type="Pfam" id="PF05680">
    <property type="entry name" value="ATP-synt_E"/>
    <property type="match status" value="1"/>
</dbReference>
<evidence type="ECO:0000256" key="5">
    <source>
        <dbReference type="ARBA" id="ARBA00022781"/>
    </source>
</evidence>
<evidence type="ECO:0000256" key="11">
    <source>
        <dbReference type="RuleBase" id="RU367005"/>
    </source>
</evidence>
<comment type="subcellular location">
    <subcellularLocation>
        <location evidence="1 11">Mitochondrion inner membrane</location>
    </subcellularLocation>
</comment>
<proteinExistence type="inferred from homology"/>
<evidence type="ECO:0000256" key="3">
    <source>
        <dbReference type="ARBA" id="ARBA00022448"/>
    </source>
</evidence>
<evidence type="ECO:0000256" key="12">
    <source>
        <dbReference type="SAM" id="MobiDB-lite"/>
    </source>
</evidence>
<name>A0ABM1NCL3_NICVS</name>
<keyword evidence="3 11" id="KW-0813">Transport</keyword>
<gene>
    <name evidence="14" type="primary">LOC108568138</name>
</gene>
<evidence type="ECO:0000256" key="7">
    <source>
        <dbReference type="ARBA" id="ARBA00023065"/>
    </source>
</evidence>
<evidence type="ECO:0000256" key="4">
    <source>
        <dbReference type="ARBA" id="ARBA00022547"/>
    </source>
</evidence>
<keyword evidence="4 11" id="KW-0138">CF(0)</keyword>
<protein>
    <recommendedName>
        <fullName evidence="11">ATP synthase F(0) complex subunit e, mitochondrial</fullName>
    </recommendedName>
</protein>
<comment type="subunit">
    <text evidence="11">F-type ATPases have 2 components, CF(1) - the catalytic core - and CF(0) - the membrane proton channel. CF(1) and CF(0) have multiple subunits.</text>
</comment>
<dbReference type="Proteomes" id="UP000695000">
    <property type="component" value="Unplaced"/>
</dbReference>
<feature type="compositionally biased region" description="Basic and acidic residues" evidence="12">
    <location>
        <begin position="159"/>
        <end position="198"/>
    </location>
</feature>
<evidence type="ECO:0000256" key="2">
    <source>
        <dbReference type="ARBA" id="ARBA00007333"/>
    </source>
</evidence>